<keyword evidence="2" id="KW-1185">Reference proteome</keyword>
<evidence type="ECO:0000313" key="2">
    <source>
        <dbReference type="Proteomes" id="UP000694555"/>
    </source>
</evidence>
<protein>
    <submittedName>
        <fullName evidence="1">Uncharacterized protein</fullName>
    </submittedName>
</protein>
<dbReference type="Proteomes" id="UP000694555">
    <property type="component" value="Unplaced"/>
</dbReference>
<dbReference type="AlphaFoldDB" id="A0A8C0BZA2"/>
<reference evidence="1" key="1">
    <citation type="submission" date="2025-08" db="UniProtKB">
        <authorList>
            <consortium name="Ensembl"/>
        </authorList>
    </citation>
    <scope>IDENTIFICATION</scope>
</reference>
<evidence type="ECO:0000313" key="1">
    <source>
        <dbReference type="Ensembl" id="ENSBJAP00000023232.1"/>
    </source>
</evidence>
<dbReference type="Ensembl" id="ENSBJAT00000023879.1">
    <property type="protein sequence ID" value="ENSBJAP00000023232.1"/>
    <property type="gene ID" value="ENSBJAG00000015036.1"/>
</dbReference>
<name>A0A8C0BZA2_9AVES</name>
<proteinExistence type="predicted"/>
<sequence>ACSAFERSISVLFPLEVADYLLRGKETSLVREGREREEAGDSQREFEEHNSSTWLSLNIRLWRRYQLLPTPMPPFLFVLSLPRA</sequence>
<organism evidence="1 2">
    <name type="scientific">Buteo japonicus</name>
    <dbReference type="NCBI Taxonomy" id="224669"/>
    <lineage>
        <taxon>Eukaryota</taxon>
        <taxon>Metazoa</taxon>
        <taxon>Chordata</taxon>
        <taxon>Craniata</taxon>
        <taxon>Vertebrata</taxon>
        <taxon>Euteleostomi</taxon>
        <taxon>Archelosauria</taxon>
        <taxon>Archosauria</taxon>
        <taxon>Dinosauria</taxon>
        <taxon>Saurischia</taxon>
        <taxon>Theropoda</taxon>
        <taxon>Coelurosauria</taxon>
        <taxon>Aves</taxon>
        <taxon>Neognathae</taxon>
        <taxon>Neoaves</taxon>
        <taxon>Telluraves</taxon>
        <taxon>Accipitrimorphae</taxon>
        <taxon>Accipitriformes</taxon>
        <taxon>Accipitridae</taxon>
        <taxon>Accipitrinae</taxon>
        <taxon>Buteo</taxon>
    </lineage>
</organism>
<accession>A0A8C0BZA2</accession>
<reference evidence="1" key="2">
    <citation type="submission" date="2025-09" db="UniProtKB">
        <authorList>
            <consortium name="Ensembl"/>
        </authorList>
    </citation>
    <scope>IDENTIFICATION</scope>
</reference>